<keyword evidence="3" id="KW-1185">Reference proteome</keyword>
<dbReference type="SUPFAM" id="SSF46955">
    <property type="entry name" value="Putative DNA-binding domain"/>
    <property type="match status" value="1"/>
</dbReference>
<accession>A0ABY5LTT9</accession>
<dbReference type="InterPro" id="IPR009061">
    <property type="entry name" value="DNA-bd_dom_put_sf"/>
</dbReference>
<dbReference type="SMART" id="SM00422">
    <property type="entry name" value="HTH_MERR"/>
    <property type="match status" value="1"/>
</dbReference>
<dbReference type="Pfam" id="PF13411">
    <property type="entry name" value="MerR_1"/>
    <property type="match status" value="1"/>
</dbReference>
<dbReference type="RefSeq" id="WP_257121193.1">
    <property type="nucleotide sequence ID" value="NZ_CP099464.1"/>
</dbReference>
<gene>
    <name evidence="2" type="ORF">NG743_26090</name>
</gene>
<proteinExistence type="predicted"/>
<dbReference type="Gene3D" id="1.10.1660.10">
    <property type="match status" value="1"/>
</dbReference>
<dbReference type="EMBL" id="CP099464">
    <property type="protein sequence ID" value="UUO15416.1"/>
    <property type="molecule type" value="Genomic_DNA"/>
</dbReference>
<reference evidence="2" key="1">
    <citation type="submission" date="2022-06" db="EMBL/GenBank/DDBJ databases">
        <title>Nostosin G and Spiroidesin B from the Cyanobacterium Dolichospermum sp. NIES-1697.</title>
        <authorList>
            <person name="Phan C.-S."/>
            <person name="Mehjabin J.J."/>
            <person name="Anas A.R.J."/>
            <person name="Hayasaka M."/>
            <person name="Onoki R."/>
            <person name="Wang J."/>
            <person name="Umezawa T."/>
            <person name="Washio K."/>
            <person name="Morikawa M."/>
            <person name="Okino T."/>
        </authorList>
    </citation>
    <scope>NUCLEOTIDE SEQUENCE</scope>
    <source>
        <strain evidence="2">NIES-1697</strain>
    </source>
</reference>
<sequence length="150" mass="17228">MEGKFYTSTEAAEITHCSRRQLQYWREKGVIVPTVNASGKGRNVYYSKADLLALSVMEHLLSIGLNFEMCHVALETLRKREPWLFEESVTEDKMKRLMFLPSKSPEQPLQLAEFDQQAALEALCEGQTVIPFLGDRVHQQLRDNLKNNAK</sequence>
<evidence type="ECO:0000259" key="1">
    <source>
        <dbReference type="SMART" id="SM00422"/>
    </source>
</evidence>
<evidence type="ECO:0000313" key="3">
    <source>
        <dbReference type="Proteomes" id="UP001057561"/>
    </source>
</evidence>
<evidence type="ECO:0000313" key="2">
    <source>
        <dbReference type="EMBL" id="UUO15416.1"/>
    </source>
</evidence>
<protein>
    <submittedName>
        <fullName evidence="2">MerR family transcriptional regulator</fullName>
    </submittedName>
</protein>
<dbReference type="Proteomes" id="UP001057561">
    <property type="component" value="Chromosome"/>
</dbReference>
<dbReference type="CDD" id="cd01105">
    <property type="entry name" value="HTH_GlnR-like"/>
    <property type="match status" value="1"/>
</dbReference>
<dbReference type="InterPro" id="IPR000551">
    <property type="entry name" value="MerR-type_HTH_dom"/>
</dbReference>
<organism evidence="2 3">
    <name type="scientific">Dolichospermum heterosporum TAC447</name>
    <dbReference type="NCBI Taxonomy" id="747523"/>
    <lineage>
        <taxon>Bacteria</taxon>
        <taxon>Bacillati</taxon>
        <taxon>Cyanobacteriota</taxon>
        <taxon>Cyanophyceae</taxon>
        <taxon>Nostocales</taxon>
        <taxon>Aphanizomenonaceae</taxon>
        <taxon>Dolichospermum</taxon>
        <taxon>Dolichospermum heterosporum</taxon>
    </lineage>
</organism>
<name>A0ABY5LTT9_9CYAN</name>
<feature type="domain" description="HTH merR-type" evidence="1">
    <location>
        <begin position="6"/>
        <end position="77"/>
    </location>
</feature>